<evidence type="ECO:0000313" key="3">
    <source>
        <dbReference type="Proteomes" id="UP001225596"/>
    </source>
</evidence>
<feature type="domain" description="Hemerythrin-like" evidence="1">
    <location>
        <begin position="3"/>
        <end position="133"/>
    </location>
</feature>
<proteinExistence type="predicted"/>
<accession>A0ABU1BQ52</accession>
<dbReference type="Gene3D" id="1.20.120.520">
    <property type="entry name" value="nmb1532 protein domain like"/>
    <property type="match status" value="1"/>
</dbReference>
<protein>
    <submittedName>
        <fullName evidence="2">Hemerythrin domain-containing protein</fullName>
    </submittedName>
</protein>
<reference evidence="2 3" key="1">
    <citation type="submission" date="2023-08" db="EMBL/GenBank/DDBJ databases">
        <title>Oxalobacteraceae gen .nov., isolated from river sludge outside the plant.</title>
        <authorList>
            <person name="Zhao S.Y."/>
        </authorList>
    </citation>
    <scope>NUCLEOTIDE SEQUENCE [LARGE SCALE GENOMIC DNA]</scope>
    <source>
        <strain evidence="2 3">R-40</strain>
    </source>
</reference>
<dbReference type="Pfam" id="PF01814">
    <property type="entry name" value="Hemerythrin"/>
    <property type="match status" value="1"/>
</dbReference>
<dbReference type="EMBL" id="JAUYVH010000007">
    <property type="protein sequence ID" value="MDQ9171137.1"/>
    <property type="molecule type" value="Genomic_DNA"/>
</dbReference>
<keyword evidence="3" id="KW-1185">Reference proteome</keyword>
<dbReference type="Proteomes" id="UP001225596">
    <property type="component" value="Unassembled WGS sequence"/>
</dbReference>
<evidence type="ECO:0000313" key="2">
    <source>
        <dbReference type="EMBL" id="MDQ9171137.1"/>
    </source>
</evidence>
<organism evidence="2 3">
    <name type="scientific">Keguizhuia sedimenti</name>
    <dbReference type="NCBI Taxonomy" id="3064264"/>
    <lineage>
        <taxon>Bacteria</taxon>
        <taxon>Pseudomonadati</taxon>
        <taxon>Pseudomonadota</taxon>
        <taxon>Betaproteobacteria</taxon>
        <taxon>Burkholderiales</taxon>
        <taxon>Oxalobacteraceae</taxon>
        <taxon>Keguizhuia</taxon>
    </lineage>
</organism>
<gene>
    <name evidence="2" type="ORF">Q8A64_12050</name>
</gene>
<comment type="caution">
    <text evidence="2">The sequence shown here is derived from an EMBL/GenBank/DDBJ whole genome shotgun (WGS) entry which is preliminary data.</text>
</comment>
<sequence>MDITKFKHQHTKIYDCIKTLRHYSVGGIVENAQNIASTVVSMSSLIKLHLFVENKFLYPALRSSKDHTLAKMGDQYQEDMKVIVGSYEDFARRWNTAERVAQDPTGFRADANTVLKQLHARIRQEDRHFYPAIESM</sequence>
<dbReference type="RefSeq" id="WP_338437073.1">
    <property type="nucleotide sequence ID" value="NZ_JAUYVH010000007.1"/>
</dbReference>
<evidence type="ECO:0000259" key="1">
    <source>
        <dbReference type="Pfam" id="PF01814"/>
    </source>
</evidence>
<name>A0ABU1BQ52_9BURK</name>
<dbReference type="InterPro" id="IPR012312">
    <property type="entry name" value="Hemerythrin-like"/>
</dbReference>